<feature type="compositionally biased region" description="Basic and acidic residues" evidence="1">
    <location>
        <begin position="8"/>
        <end position="20"/>
    </location>
</feature>
<evidence type="ECO:0000313" key="2">
    <source>
        <dbReference type="EMBL" id="KAF8763463.1"/>
    </source>
</evidence>
<feature type="compositionally biased region" description="Low complexity" evidence="1">
    <location>
        <begin position="129"/>
        <end position="142"/>
    </location>
</feature>
<sequence length="519" mass="61185">MYAGDYRNTSESKPDQHFNHRDIEFNNNSYELSEDHLMKTNPFENKNENSQNTFQFNKAYALQSQNKEFLLKNNNKLENVGAQHFDGGSPVSLPAERRENLFKDKRIIQTKQIGNNNFPVRPHRKCLGSQSAPSLLPSASTQHLSNERSDNNQQTKSNFKNGKCLVEQPKTISNKVPAKVQPSNNDRKKEMKSNQRNKNINIRKRLDSRKRLKIPVKRIQLMGNGEMPSHENGSLASVDEIKYVPDTRNSDETDRCSSYSEADLRYVAEKGNLTNERNMPHTNFQQSLKQSIPTNPLFDSMKYISNIVCMSNYERPYEESANENCSKKTDSRFTTDSFLRKELSDYKEFLLYRRNLRKQNLNREPKFRTANVSERFKFQERKEFHNQMPKNDYKNRKEYLNENRQKIYPHSKAKHVHKTRRPKVSEEQLWKRFEYNFKRYATTKRYSGEVIPRKISTEWMSNMGVVGDLLTEKDADVEFKKAAGSKITMNIVEYKEFLINLTLKKKLPYYEIYRRMCGM</sequence>
<feature type="region of interest" description="Disordered" evidence="1">
    <location>
        <begin position="112"/>
        <end position="196"/>
    </location>
</feature>
<gene>
    <name evidence="2" type="ORF">HNY73_021648</name>
</gene>
<reference evidence="2" key="2">
    <citation type="submission" date="2020-06" db="EMBL/GenBank/DDBJ databases">
        <authorList>
            <person name="Sheffer M."/>
        </authorList>
    </citation>
    <scope>NUCLEOTIDE SEQUENCE</scope>
</reference>
<evidence type="ECO:0000313" key="3">
    <source>
        <dbReference type="Proteomes" id="UP000807504"/>
    </source>
</evidence>
<organism evidence="2 3">
    <name type="scientific">Argiope bruennichi</name>
    <name type="common">Wasp spider</name>
    <name type="synonym">Aranea bruennichi</name>
    <dbReference type="NCBI Taxonomy" id="94029"/>
    <lineage>
        <taxon>Eukaryota</taxon>
        <taxon>Metazoa</taxon>
        <taxon>Ecdysozoa</taxon>
        <taxon>Arthropoda</taxon>
        <taxon>Chelicerata</taxon>
        <taxon>Arachnida</taxon>
        <taxon>Araneae</taxon>
        <taxon>Araneomorphae</taxon>
        <taxon>Entelegynae</taxon>
        <taxon>Araneoidea</taxon>
        <taxon>Araneidae</taxon>
        <taxon>Argiope</taxon>
    </lineage>
</organism>
<dbReference type="Proteomes" id="UP000807504">
    <property type="component" value="Unassembled WGS sequence"/>
</dbReference>
<feature type="compositionally biased region" description="Polar residues" evidence="1">
    <location>
        <begin position="151"/>
        <end position="160"/>
    </location>
</feature>
<dbReference type="AlphaFoldDB" id="A0A8T0DZ54"/>
<comment type="caution">
    <text evidence="2">The sequence shown here is derived from an EMBL/GenBank/DDBJ whole genome shotgun (WGS) entry which is preliminary data.</text>
</comment>
<proteinExistence type="predicted"/>
<protein>
    <submittedName>
        <fullName evidence="2">Uncharacterized protein</fullName>
    </submittedName>
</protein>
<dbReference type="SUPFAM" id="SSF47473">
    <property type="entry name" value="EF-hand"/>
    <property type="match status" value="1"/>
</dbReference>
<evidence type="ECO:0000256" key="1">
    <source>
        <dbReference type="SAM" id="MobiDB-lite"/>
    </source>
</evidence>
<accession>A0A8T0DZ54</accession>
<dbReference type="EMBL" id="JABXBU010002231">
    <property type="protein sequence ID" value="KAF8763463.1"/>
    <property type="molecule type" value="Genomic_DNA"/>
</dbReference>
<feature type="region of interest" description="Disordered" evidence="1">
    <location>
        <begin position="1"/>
        <end position="20"/>
    </location>
</feature>
<name>A0A8T0DZ54_ARGBR</name>
<reference evidence="2" key="1">
    <citation type="journal article" date="2020" name="bioRxiv">
        <title>Chromosome-level reference genome of the European wasp spider Argiope bruennichi: a resource for studies on range expansion and evolutionary adaptation.</title>
        <authorList>
            <person name="Sheffer M.M."/>
            <person name="Hoppe A."/>
            <person name="Krehenwinkel H."/>
            <person name="Uhl G."/>
            <person name="Kuss A.W."/>
            <person name="Jensen L."/>
            <person name="Jensen C."/>
            <person name="Gillespie R.G."/>
            <person name="Hoff K.J."/>
            <person name="Prost S."/>
        </authorList>
    </citation>
    <scope>NUCLEOTIDE SEQUENCE</scope>
</reference>
<keyword evidence="3" id="KW-1185">Reference proteome</keyword>
<dbReference type="InterPro" id="IPR011992">
    <property type="entry name" value="EF-hand-dom_pair"/>
</dbReference>